<dbReference type="GO" id="GO:0051959">
    <property type="term" value="F:dynein light intermediate chain binding"/>
    <property type="evidence" value="ECO:0007669"/>
    <property type="project" value="InterPro"/>
</dbReference>
<name>A0AAD6BDT7_9TELE</name>
<dbReference type="Gene3D" id="3.10.490.20">
    <property type="match status" value="1"/>
</dbReference>
<reference evidence="2" key="1">
    <citation type="submission" date="2022-11" db="EMBL/GenBank/DDBJ databases">
        <title>Chromosome-level genome of Pogonophryne albipinna.</title>
        <authorList>
            <person name="Jo E."/>
        </authorList>
    </citation>
    <scope>NUCLEOTIDE SEQUENCE</scope>
    <source>
        <strain evidence="2">SGF0006</strain>
        <tissue evidence="2">Muscle</tissue>
    </source>
</reference>
<feature type="domain" description="Dynein heavy chain C-terminal" evidence="1">
    <location>
        <begin position="27"/>
        <end position="125"/>
    </location>
</feature>
<dbReference type="InterPro" id="IPR041228">
    <property type="entry name" value="Dynein_C"/>
</dbReference>
<dbReference type="GO" id="GO:0007018">
    <property type="term" value="P:microtubule-based movement"/>
    <property type="evidence" value="ECO:0007669"/>
    <property type="project" value="InterPro"/>
</dbReference>
<organism evidence="2 3">
    <name type="scientific">Pogonophryne albipinna</name>
    <dbReference type="NCBI Taxonomy" id="1090488"/>
    <lineage>
        <taxon>Eukaryota</taxon>
        <taxon>Metazoa</taxon>
        <taxon>Chordata</taxon>
        <taxon>Craniata</taxon>
        <taxon>Vertebrata</taxon>
        <taxon>Euteleostomi</taxon>
        <taxon>Actinopterygii</taxon>
        <taxon>Neopterygii</taxon>
        <taxon>Teleostei</taxon>
        <taxon>Neoteleostei</taxon>
        <taxon>Acanthomorphata</taxon>
        <taxon>Eupercaria</taxon>
        <taxon>Perciformes</taxon>
        <taxon>Notothenioidei</taxon>
        <taxon>Pogonophryne</taxon>
    </lineage>
</organism>
<evidence type="ECO:0000313" key="2">
    <source>
        <dbReference type="EMBL" id="KAJ4942117.1"/>
    </source>
</evidence>
<dbReference type="GO" id="GO:0030286">
    <property type="term" value="C:dynein complex"/>
    <property type="evidence" value="ECO:0007669"/>
    <property type="project" value="InterPro"/>
</dbReference>
<dbReference type="FunFam" id="3.10.490.20:FF:000008">
    <property type="entry name" value="dynein heavy chain 2, axonemal"/>
    <property type="match status" value="1"/>
</dbReference>
<dbReference type="PANTHER" id="PTHR46961">
    <property type="entry name" value="DYNEIN HEAVY CHAIN 1, AXONEMAL-LIKE PROTEIN"/>
    <property type="match status" value="1"/>
</dbReference>
<proteinExistence type="predicted"/>
<evidence type="ECO:0000259" key="1">
    <source>
        <dbReference type="Pfam" id="PF18199"/>
    </source>
</evidence>
<dbReference type="GO" id="GO:0045505">
    <property type="term" value="F:dynein intermediate chain binding"/>
    <property type="evidence" value="ECO:0007669"/>
    <property type="project" value="InterPro"/>
</dbReference>
<protein>
    <recommendedName>
        <fullName evidence="1">Dynein heavy chain C-terminal domain-containing protein</fullName>
    </recommendedName>
</protein>
<dbReference type="InterPro" id="IPR026983">
    <property type="entry name" value="DHC"/>
</dbReference>
<sequence>MLLVGVGGSGRQSLSKMAAYICEYQVFEDGVFVRGLFLEGAGWDKRNSCLVEAEPMQMVCPIPTIHFKPVENRKKAAKGVYLCPCYYFPVRSGGSGRPSFVVGIELKSGAVTPDHWIKRGTALLLSLDN</sequence>
<dbReference type="AlphaFoldDB" id="A0AAD6BDT7"/>
<keyword evidence="3" id="KW-1185">Reference proteome</keyword>
<dbReference type="EMBL" id="JAPTMU010000006">
    <property type="protein sequence ID" value="KAJ4942117.1"/>
    <property type="molecule type" value="Genomic_DNA"/>
</dbReference>
<dbReference type="InterPro" id="IPR043160">
    <property type="entry name" value="Dynein_C_barrel"/>
</dbReference>
<dbReference type="PANTHER" id="PTHR46961:SF8">
    <property type="entry name" value="DYNEIN AXONEMAL HEAVY CHAIN 7"/>
    <property type="match status" value="1"/>
</dbReference>
<comment type="caution">
    <text evidence="2">The sequence shown here is derived from an EMBL/GenBank/DDBJ whole genome shotgun (WGS) entry which is preliminary data.</text>
</comment>
<dbReference type="Pfam" id="PF18199">
    <property type="entry name" value="Dynein_C"/>
    <property type="match status" value="1"/>
</dbReference>
<accession>A0AAD6BDT7</accession>
<dbReference type="Proteomes" id="UP001219934">
    <property type="component" value="Unassembled WGS sequence"/>
</dbReference>
<evidence type="ECO:0000313" key="3">
    <source>
        <dbReference type="Proteomes" id="UP001219934"/>
    </source>
</evidence>
<gene>
    <name evidence="2" type="ORF">JOQ06_011985</name>
</gene>